<protein>
    <submittedName>
        <fullName evidence="3">Variant erythrocyte surface antigen-1 family protein</fullName>
    </submittedName>
</protein>
<dbReference type="Proteomes" id="UP001195914">
    <property type="component" value="Unassembled WGS sequence"/>
</dbReference>
<dbReference type="AlphaFoldDB" id="A0AAD9LH21"/>
<evidence type="ECO:0000313" key="4">
    <source>
        <dbReference type="Proteomes" id="UP001195914"/>
    </source>
</evidence>
<proteinExistence type="predicted"/>
<keyword evidence="2" id="KW-0812">Transmembrane</keyword>
<comment type="caution">
    <text evidence="3">The sequence shown here is derived from an EMBL/GenBank/DDBJ whole genome shotgun (WGS) entry which is preliminary data.</text>
</comment>
<accession>A0AAD9LH21</accession>
<organism evidence="3 4">
    <name type="scientific">Babesia divergens</name>
    <dbReference type="NCBI Taxonomy" id="32595"/>
    <lineage>
        <taxon>Eukaryota</taxon>
        <taxon>Sar</taxon>
        <taxon>Alveolata</taxon>
        <taxon>Apicomplexa</taxon>
        <taxon>Aconoidasida</taxon>
        <taxon>Piroplasmida</taxon>
        <taxon>Babesiidae</taxon>
        <taxon>Babesia</taxon>
    </lineage>
</organism>
<keyword evidence="1" id="KW-0175">Coiled coil</keyword>
<sequence length="1214" mass="133506">MVCCMYYTDVFVGSNDIDKLNNALNAELGSFKDDSNDLNELVHGLCLFMGYPSCLCKPKKSVEDSLKKISKELKEELENYECLQSNSKPSLNCDSCSTSVVCKCCVLDCISKVLNCGCVKGSNNNDCKCSIDDTQRCCKDLLEKLKASLSLLNLKADMEKLCSCTENCCDKGVCTQKGSSKCDLCSPKNFSEFAMTGLGICPMNPRKLAGKLEGYFKPKTQGSSGCDCTCNGKTPSCCCLACPDQTCSSQHCSGSSSGSSTGCSCAQAPKDCPCKDFCSKIKDIKIPADSKERTCCKGGTECHCKLGGSKCSGECCKGDKDSLKCMIRRLVKFFSGLGSHSGNFFKSCCDLLCVAKTCYFLHNTLKDTTQGDGQTFYNALQTLKYSSPCGHDLWRVLNDFLQCCFRIFNPDKKFVEKKVKNFQENCKCKDATKSKQSPPSPCNCCSKSGTPCEACTSLFADSKLMSILRHGYVSSYDSASAKWDSLCPKPSSSTCCCGLSSCSCSKSSSPCCKLSSPCDPSQCCPDCPQRKAAKIFLGMLPCLYYGLKIVFDRCKYGSDFPDWSLQNISQGSIGSFLFAWGFESSNLSSKNASDLPPVLDILYGSSGKFESLLDLVSKKYFVPSGSRSPSTSDPSPSTVRQMLLWLYGLPFTSGFSSLVLHCRTLSLPLDNAFHPDAVCYYIHASCFLLPLAVISTIQDPVSTAAFFPSSSEFSKFFYPSDPSSLADMFFDYIRKVYIAFNFLRFQCKRVPGQGGWQNCWYGKSCKTTGTFSSPSCCSTPGPSSQGYLCTASGSNPDVHGKHCWEGKCLGSSSTCSTVHPQGQKCSNPCPHPLQAFLCDSNPQSPSSPFRLPFSIARLDFSKTPPTILDASSDKFLTMGFSKSNLPSPGKKGLDLGHDIYGFCKDGFYPLTRLVQFILCISQRPPETLLDLYAFFVRFKDSSVFKNNFVNWIEGEPGEYSGEDLKNALEKLYGSHSGDHSPANLYSLYDCHATKNSSNPTCGPYLHALTEEVSGVFTPELCSMYLSWICHLTKDFKALLEKFKKDFEDSCEHCSSGSCSSIVECPCALPFLYSYGFTFFSPNSLNCVTPSGNSRHSIPGQGKEAGKHFEGDKGCTKKSCFEFIIQLERVISGKPFEKLLNAIEAFLWSIRKPFFLFVLAFWAFVMSYFLYVQLYKLDLLELNSHDHLPRSFKILPSTLFSDASSKLKDLSYFTL</sequence>
<dbReference type="EMBL" id="JAHBMH010000055">
    <property type="protein sequence ID" value="KAK1935317.1"/>
    <property type="molecule type" value="Genomic_DNA"/>
</dbReference>
<keyword evidence="2" id="KW-1133">Transmembrane helix</keyword>
<gene>
    <name evidence="3" type="ORF">X943_003465</name>
</gene>
<feature type="transmembrane region" description="Helical" evidence="2">
    <location>
        <begin position="1153"/>
        <end position="1173"/>
    </location>
</feature>
<keyword evidence="2" id="KW-0472">Membrane</keyword>
<evidence type="ECO:0000256" key="2">
    <source>
        <dbReference type="SAM" id="Phobius"/>
    </source>
</evidence>
<reference evidence="3" key="1">
    <citation type="journal article" date="2014" name="Nucleic Acids Res.">
        <title>The evolutionary dynamics of variant antigen genes in Babesia reveal a history of genomic innovation underlying host-parasite interaction.</title>
        <authorList>
            <person name="Jackson A.P."/>
            <person name="Otto T.D."/>
            <person name="Darby A."/>
            <person name="Ramaprasad A."/>
            <person name="Xia D."/>
            <person name="Echaide I.E."/>
            <person name="Farber M."/>
            <person name="Gahlot S."/>
            <person name="Gamble J."/>
            <person name="Gupta D."/>
            <person name="Gupta Y."/>
            <person name="Jackson L."/>
            <person name="Malandrin L."/>
            <person name="Malas T.B."/>
            <person name="Moussa E."/>
            <person name="Nair M."/>
            <person name="Reid A.J."/>
            <person name="Sanders M."/>
            <person name="Sharma J."/>
            <person name="Tracey A."/>
            <person name="Quail M.A."/>
            <person name="Weir W."/>
            <person name="Wastling J.M."/>
            <person name="Hall N."/>
            <person name="Willadsen P."/>
            <person name="Lingelbach K."/>
            <person name="Shiels B."/>
            <person name="Tait A."/>
            <person name="Berriman M."/>
            <person name="Allred D.R."/>
            <person name="Pain A."/>
        </authorList>
    </citation>
    <scope>NUCLEOTIDE SEQUENCE</scope>
    <source>
        <strain evidence="3">1802A</strain>
    </source>
</reference>
<evidence type="ECO:0000256" key="1">
    <source>
        <dbReference type="SAM" id="Coils"/>
    </source>
</evidence>
<name>A0AAD9LH21_BABDI</name>
<keyword evidence="4" id="KW-1185">Reference proteome</keyword>
<feature type="coiled-coil region" evidence="1">
    <location>
        <begin position="59"/>
        <end position="86"/>
    </location>
</feature>
<evidence type="ECO:0000313" key="3">
    <source>
        <dbReference type="EMBL" id="KAK1935317.1"/>
    </source>
</evidence>
<reference evidence="3" key="2">
    <citation type="submission" date="2021-05" db="EMBL/GenBank/DDBJ databases">
        <authorList>
            <person name="Pain A."/>
        </authorList>
    </citation>
    <scope>NUCLEOTIDE SEQUENCE</scope>
    <source>
        <strain evidence="3">1802A</strain>
    </source>
</reference>